<dbReference type="GO" id="GO:0004340">
    <property type="term" value="F:glucokinase activity"/>
    <property type="evidence" value="ECO:0007669"/>
    <property type="project" value="InterPro"/>
</dbReference>
<dbReference type="Gene3D" id="3.30.420.40">
    <property type="match status" value="2"/>
</dbReference>
<name>A0A7G9L1S0_9SPHN</name>
<evidence type="ECO:0000313" key="4">
    <source>
        <dbReference type="EMBL" id="QNM82569.1"/>
    </source>
</evidence>
<dbReference type="PANTHER" id="PTHR47690:SF1">
    <property type="entry name" value="GLUCOKINASE"/>
    <property type="match status" value="1"/>
</dbReference>
<accession>A0A7G9L1S0</accession>
<dbReference type="RefSeq" id="WP_187479524.1">
    <property type="nucleotide sequence ID" value="NZ_CP060697.1"/>
</dbReference>
<dbReference type="GO" id="GO:0006096">
    <property type="term" value="P:glycolytic process"/>
    <property type="evidence" value="ECO:0007669"/>
    <property type="project" value="InterPro"/>
</dbReference>
<keyword evidence="1" id="KW-0808">Transferase</keyword>
<evidence type="ECO:0000256" key="3">
    <source>
        <dbReference type="RuleBase" id="RU004046"/>
    </source>
</evidence>
<keyword evidence="5" id="KW-1185">Reference proteome</keyword>
<reference evidence="4 5" key="1">
    <citation type="submission" date="2020-08" db="EMBL/GenBank/DDBJ databases">
        <title>Sphingomonas sp. sand1-3 16S ribosomal RNA gene Genome sequencing and assembly.</title>
        <authorList>
            <person name="Kang M."/>
        </authorList>
    </citation>
    <scope>NUCLEOTIDE SEQUENCE [LARGE SCALE GENOMIC DNA]</scope>
    <source>
        <strain evidence="5">sand1-3</strain>
    </source>
</reference>
<dbReference type="Gene3D" id="3.40.367.20">
    <property type="match status" value="2"/>
</dbReference>
<dbReference type="EMBL" id="CP060697">
    <property type="protein sequence ID" value="QNM82569.1"/>
    <property type="molecule type" value="Genomic_DNA"/>
</dbReference>
<comment type="similarity">
    <text evidence="3">Belongs to the bacterial glucokinase family.</text>
</comment>
<evidence type="ECO:0000256" key="2">
    <source>
        <dbReference type="ARBA" id="ARBA00022777"/>
    </source>
</evidence>
<organism evidence="4 5">
    <name type="scientific">Sphingomonas sabuli</name>
    <dbReference type="NCBI Taxonomy" id="2764186"/>
    <lineage>
        <taxon>Bacteria</taxon>
        <taxon>Pseudomonadati</taxon>
        <taxon>Pseudomonadota</taxon>
        <taxon>Alphaproteobacteria</taxon>
        <taxon>Sphingomonadales</taxon>
        <taxon>Sphingomonadaceae</taxon>
        <taxon>Sphingomonas</taxon>
    </lineage>
</organism>
<dbReference type="SUPFAM" id="SSF53067">
    <property type="entry name" value="Actin-like ATPase domain"/>
    <property type="match status" value="1"/>
</dbReference>
<keyword evidence="2 4" id="KW-0418">Kinase</keyword>
<gene>
    <name evidence="4" type="ORF">H8M03_11265</name>
</gene>
<dbReference type="PANTHER" id="PTHR47690">
    <property type="entry name" value="GLUCOKINASE"/>
    <property type="match status" value="1"/>
</dbReference>
<dbReference type="GO" id="GO:0005536">
    <property type="term" value="F:D-glucose binding"/>
    <property type="evidence" value="ECO:0007669"/>
    <property type="project" value="InterPro"/>
</dbReference>
<dbReference type="InterPro" id="IPR003836">
    <property type="entry name" value="Glucokinase"/>
</dbReference>
<dbReference type="KEGG" id="ssau:H8M03_11265"/>
<sequence>MDSGQPPQDWLLVDTTGADDIRFALVAPSDRPHVGAVHSVPLAGLPTFTDALQRFERDSGHPLRGRDCVLAMAGAASGEMISMTRSRWTITRTGLEAVFGKPVRLVNDVAARAWAIRSGLARCDTLRGAGAPSLSKPGRMMMLLVEDGVGAAIVDVSRDGRLRILETECGHVDFAPANNVEEKLSAALRAGAPFVSWERLLTLDAKDPLWASACPEVTELQRGKVIAGILGRFVVNMIHAFGAWQGVVVTGNRASRILSGENRLAFEGQFTARRNFSRLVMAAPVWQVDQREPVLSGAAELLAQRMSERGPGLSRAA</sequence>
<dbReference type="InterPro" id="IPR050201">
    <property type="entry name" value="Bacterial_glucokinase"/>
</dbReference>
<evidence type="ECO:0000256" key="1">
    <source>
        <dbReference type="ARBA" id="ARBA00022679"/>
    </source>
</evidence>
<dbReference type="AlphaFoldDB" id="A0A7G9L1S0"/>
<dbReference type="GO" id="GO:0005524">
    <property type="term" value="F:ATP binding"/>
    <property type="evidence" value="ECO:0007669"/>
    <property type="project" value="InterPro"/>
</dbReference>
<proteinExistence type="inferred from homology"/>
<dbReference type="InterPro" id="IPR043129">
    <property type="entry name" value="ATPase_NBD"/>
</dbReference>
<dbReference type="GO" id="GO:0005829">
    <property type="term" value="C:cytosol"/>
    <property type="evidence" value="ECO:0007669"/>
    <property type="project" value="TreeGrafter"/>
</dbReference>
<evidence type="ECO:0000313" key="5">
    <source>
        <dbReference type="Proteomes" id="UP000515861"/>
    </source>
</evidence>
<dbReference type="Proteomes" id="UP000515861">
    <property type="component" value="Chromosome"/>
</dbReference>
<dbReference type="Pfam" id="PF02685">
    <property type="entry name" value="Glucokinase"/>
    <property type="match status" value="2"/>
</dbReference>
<protein>
    <submittedName>
        <fullName evidence="4">Glucokinase</fullName>
    </submittedName>
</protein>